<accession>A0ABP1FPK7</accession>
<evidence type="ECO:0000313" key="4">
    <source>
        <dbReference type="Proteomes" id="UP001497392"/>
    </source>
</evidence>
<dbReference type="EMBL" id="CAXHTA020000005">
    <property type="protein sequence ID" value="CAL5221885.1"/>
    <property type="molecule type" value="Genomic_DNA"/>
</dbReference>
<protein>
    <recommendedName>
        <fullName evidence="2">Adipose-secreted signaling protein</fullName>
    </recommendedName>
</protein>
<evidence type="ECO:0000313" key="3">
    <source>
        <dbReference type="EMBL" id="CAL5221885.1"/>
    </source>
</evidence>
<keyword evidence="4" id="KW-1185">Reference proteome</keyword>
<comment type="similarity">
    <text evidence="1">Belongs to the ADISSP family.</text>
</comment>
<reference evidence="3 4" key="1">
    <citation type="submission" date="2024-06" db="EMBL/GenBank/DDBJ databases">
        <authorList>
            <person name="Kraege A."/>
            <person name="Thomma B."/>
        </authorList>
    </citation>
    <scope>NUCLEOTIDE SEQUENCE [LARGE SCALE GENOMIC DNA]</scope>
</reference>
<organism evidence="3 4">
    <name type="scientific">Coccomyxa viridis</name>
    <dbReference type="NCBI Taxonomy" id="1274662"/>
    <lineage>
        <taxon>Eukaryota</taxon>
        <taxon>Viridiplantae</taxon>
        <taxon>Chlorophyta</taxon>
        <taxon>core chlorophytes</taxon>
        <taxon>Trebouxiophyceae</taxon>
        <taxon>Trebouxiophyceae incertae sedis</taxon>
        <taxon>Coccomyxaceae</taxon>
        <taxon>Coccomyxa</taxon>
    </lineage>
</organism>
<evidence type="ECO:0000256" key="1">
    <source>
        <dbReference type="ARBA" id="ARBA00035018"/>
    </source>
</evidence>
<gene>
    <name evidence="3" type="primary">g4149</name>
    <name evidence="3" type="ORF">VP750_LOCUS3544</name>
</gene>
<sequence>MLHGGLNALSLHHGRRKRARVSFADDFTTSLDCEATHLSHNTKQNAVLSAAMPSSPDKPKQGFSMGFGLVKLHGKYEMDILSFGCGAPRAQQPDHPSFSVRVEPRQEAEGSCTSHAVVALFLAEQAGPQSTSFSISTPDSGTSSGVQVIVRVSATVMGKHKGTPALRSSVHMVGHTESRSDTEDSTD</sequence>
<dbReference type="Proteomes" id="UP001497392">
    <property type="component" value="Unassembled WGS sequence"/>
</dbReference>
<dbReference type="PANTHER" id="PTHR13287:SF2">
    <property type="entry name" value="ADIPOSE-SECRETED SIGNALING PROTEIN"/>
    <property type="match status" value="1"/>
</dbReference>
<proteinExistence type="inferred from homology"/>
<dbReference type="InterPro" id="IPR026794">
    <property type="entry name" value="ADISSP"/>
</dbReference>
<dbReference type="Pfam" id="PF15006">
    <property type="entry name" value="DUF4517"/>
    <property type="match status" value="1"/>
</dbReference>
<name>A0ABP1FPK7_9CHLO</name>
<comment type="caution">
    <text evidence="3">The sequence shown here is derived from an EMBL/GenBank/DDBJ whole genome shotgun (WGS) entry which is preliminary data.</text>
</comment>
<evidence type="ECO:0000256" key="2">
    <source>
        <dbReference type="ARBA" id="ARBA00035300"/>
    </source>
</evidence>
<dbReference type="PANTHER" id="PTHR13287">
    <property type="entry name" value="ADIPOSE-SECRETED SIGNALING PROTEIN"/>
    <property type="match status" value="1"/>
</dbReference>